<protein>
    <recommendedName>
        <fullName evidence="2">non-specific serine/threonine protein kinase</fullName>
        <ecNumber evidence="2">2.7.11.1</ecNumber>
    </recommendedName>
</protein>
<dbReference type="PANTHER" id="PTHR34590">
    <property type="entry name" value="OS03G0124300 PROTEIN-RELATED"/>
    <property type="match status" value="1"/>
</dbReference>
<feature type="domain" description="Protein kinase" evidence="19">
    <location>
        <begin position="557"/>
        <end position="831"/>
    </location>
</feature>
<dbReference type="PROSITE" id="PS00107">
    <property type="entry name" value="PROTEIN_KINASE_ATP"/>
    <property type="match status" value="1"/>
</dbReference>
<dbReference type="Gene3D" id="1.10.510.10">
    <property type="entry name" value="Transferase(Phosphotransferase) domain 1"/>
    <property type="match status" value="1"/>
</dbReference>
<feature type="transmembrane region" description="Helical" evidence="18">
    <location>
        <begin position="490"/>
        <end position="513"/>
    </location>
</feature>
<keyword evidence="13" id="KW-0325">Glycoprotein</keyword>
<keyword evidence="21" id="KW-1185">Reference proteome</keyword>
<dbReference type="Pfam" id="PF12819">
    <property type="entry name" value="Malectin_like"/>
    <property type="match status" value="1"/>
</dbReference>
<dbReference type="InterPro" id="IPR001245">
    <property type="entry name" value="Ser-Thr/Tyr_kinase_cat_dom"/>
</dbReference>
<evidence type="ECO:0000256" key="16">
    <source>
        <dbReference type="ARBA" id="ARBA00048679"/>
    </source>
</evidence>
<proteinExistence type="predicted"/>
<keyword evidence="11 18" id="KW-1133">Transmembrane helix</keyword>
<dbReference type="HOGENOM" id="CLU_000288_42_5_1"/>
<keyword evidence="7" id="KW-0732">Signal</keyword>
<evidence type="ECO:0000256" key="11">
    <source>
        <dbReference type="ARBA" id="ARBA00022989"/>
    </source>
</evidence>
<dbReference type="FunFam" id="2.60.120.430:FF:000003">
    <property type="entry name" value="FERONIA receptor-like kinase"/>
    <property type="match status" value="1"/>
</dbReference>
<dbReference type="SUPFAM" id="SSF56112">
    <property type="entry name" value="Protein kinase-like (PK-like)"/>
    <property type="match status" value="1"/>
</dbReference>
<evidence type="ECO:0000256" key="1">
    <source>
        <dbReference type="ARBA" id="ARBA00004251"/>
    </source>
</evidence>
<keyword evidence="14" id="KW-0278">Fertilization</keyword>
<dbReference type="Gramene" id="ORUFI05G12460.1">
    <property type="protein sequence ID" value="ORUFI05G12460.1"/>
    <property type="gene ID" value="ORUFI05G12460"/>
</dbReference>
<keyword evidence="9" id="KW-0418">Kinase</keyword>
<dbReference type="PANTHER" id="PTHR34590:SF16">
    <property type="entry name" value="OS05G0318600 PROTEIN"/>
    <property type="match status" value="1"/>
</dbReference>
<dbReference type="GO" id="GO:0005524">
    <property type="term" value="F:ATP binding"/>
    <property type="evidence" value="ECO:0007669"/>
    <property type="project" value="UniProtKB-UniRule"/>
</dbReference>
<evidence type="ECO:0000256" key="14">
    <source>
        <dbReference type="ARBA" id="ARBA00023279"/>
    </source>
</evidence>
<evidence type="ECO:0000256" key="17">
    <source>
        <dbReference type="PROSITE-ProRule" id="PRU10141"/>
    </source>
</evidence>
<dbReference type="InterPro" id="IPR000719">
    <property type="entry name" value="Prot_kinase_dom"/>
</dbReference>
<evidence type="ECO:0000256" key="7">
    <source>
        <dbReference type="ARBA" id="ARBA00022729"/>
    </source>
</evidence>
<evidence type="ECO:0000256" key="12">
    <source>
        <dbReference type="ARBA" id="ARBA00023136"/>
    </source>
</evidence>
<keyword evidence="12 18" id="KW-0472">Membrane</keyword>
<dbReference type="OMA" id="CVADYSM"/>
<dbReference type="InterPro" id="IPR008271">
    <property type="entry name" value="Ser/Thr_kinase_AS"/>
</dbReference>
<dbReference type="FunFam" id="3.30.200.20:FF:000039">
    <property type="entry name" value="receptor-like protein kinase FERONIA"/>
    <property type="match status" value="1"/>
</dbReference>
<keyword evidence="5" id="KW-0808">Transferase</keyword>
<dbReference type="Proteomes" id="UP000008022">
    <property type="component" value="Unassembled WGS sequence"/>
</dbReference>
<dbReference type="InterPro" id="IPR011009">
    <property type="entry name" value="Kinase-like_dom_sf"/>
</dbReference>
<dbReference type="InterPro" id="IPR017441">
    <property type="entry name" value="Protein_kinase_ATP_BS"/>
</dbReference>
<dbReference type="eggNOG" id="KOG1187">
    <property type="taxonomic scope" value="Eukaryota"/>
</dbReference>
<dbReference type="STRING" id="4529.A0A0E0PKP4"/>
<keyword evidence="3" id="KW-1003">Cell membrane</keyword>
<comment type="catalytic activity">
    <reaction evidence="15">
        <text>L-threonyl-[protein] + ATP = O-phospho-L-threonyl-[protein] + ADP + H(+)</text>
        <dbReference type="Rhea" id="RHEA:46608"/>
        <dbReference type="Rhea" id="RHEA-COMP:11060"/>
        <dbReference type="Rhea" id="RHEA-COMP:11605"/>
        <dbReference type="ChEBI" id="CHEBI:15378"/>
        <dbReference type="ChEBI" id="CHEBI:30013"/>
        <dbReference type="ChEBI" id="CHEBI:30616"/>
        <dbReference type="ChEBI" id="CHEBI:61977"/>
        <dbReference type="ChEBI" id="CHEBI:456216"/>
        <dbReference type="EC" id="2.7.11.1"/>
    </reaction>
</comment>
<dbReference type="Gene3D" id="3.30.200.20">
    <property type="entry name" value="Phosphorylase Kinase, domain 1"/>
    <property type="match status" value="1"/>
</dbReference>
<dbReference type="FunFam" id="2.60.120.430:FF:000007">
    <property type="entry name" value="FERONIA receptor-like kinase"/>
    <property type="match status" value="1"/>
</dbReference>
<dbReference type="Gene3D" id="2.60.120.430">
    <property type="entry name" value="Galactose-binding lectin"/>
    <property type="match status" value="2"/>
</dbReference>
<dbReference type="CDD" id="cd14066">
    <property type="entry name" value="STKc_IRAK"/>
    <property type="match status" value="1"/>
</dbReference>
<dbReference type="PROSITE" id="PS50011">
    <property type="entry name" value="PROTEIN_KINASE_DOM"/>
    <property type="match status" value="1"/>
</dbReference>
<evidence type="ECO:0000256" key="6">
    <source>
        <dbReference type="ARBA" id="ARBA00022692"/>
    </source>
</evidence>
<dbReference type="EnsemblPlants" id="ORUFI05G12460.1">
    <property type="protein sequence ID" value="ORUFI05G12460.1"/>
    <property type="gene ID" value="ORUFI05G12460"/>
</dbReference>
<dbReference type="AlphaFoldDB" id="A0A0E0PKP4"/>
<comment type="subcellular location">
    <subcellularLocation>
        <location evidence="1">Cell membrane</location>
        <topology evidence="1">Single-pass type I membrane protein</topology>
    </subcellularLocation>
</comment>
<feature type="binding site" evidence="17">
    <location>
        <position position="585"/>
    </location>
    <ligand>
        <name>ATP</name>
        <dbReference type="ChEBI" id="CHEBI:30616"/>
    </ligand>
</feature>
<accession>A0A0E0PKP4</accession>
<evidence type="ECO:0000259" key="19">
    <source>
        <dbReference type="PROSITE" id="PS50011"/>
    </source>
</evidence>
<evidence type="ECO:0000256" key="4">
    <source>
        <dbReference type="ARBA" id="ARBA00022527"/>
    </source>
</evidence>
<reference evidence="20" key="2">
    <citation type="submission" date="2015-06" db="UniProtKB">
        <authorList>
            <consortium name="EnsemblPlants"/>
        </authorList>
    </citation>
    <scope>IDENTIFICATION</scope>
</reference>
<keyword evidence="8 17" id="KW-0547">Nucleotide-binding</keyword>
<name>A0A0E0PKP4_ORYRU</name>
<reference evidence="21" key="1">
    <citation type="submission" date="2013-06" db="EMBL/GenBank/DDBJ databases">
        <authorList>
            <person name="Zhao Q."/>
        </authorList>
    </citation>
    <scope>NUCLEOTIDE SEQUENCE</scope>
    <source>
        <strain evidence="21">cv. W1943</strain>
    </source>
</reference>
<evidence type="ECO:0000256" key="8">
    <source>
        <dbReference type="ARBA" id="ARBA00022741"/>
    </source>
</evidence>
<keyword evidence="4" id="KW-0723">Serine/threonine-protein kinase</keyword>
<evidence type="ECO:0000256" key="9">
    <source>
        <dbReference type="ARBA" id="ARBA00022777"/>
    </source>
</evidence>
<evidence type="ECO:0000256" key="5">
    <source>
        <dbReference type="ARBA" id="ARBA00022679"/>
    </source>
</evidence>
<organism evidence="20 21">
    <name type="scientific">Oryza rufipogon</name>
    <name type="common">Brownbeard rice</name>
    <name type="synonym">Asian wild rice</name>
    <dbReference type="NCBI Taxonomy" id="4529"/>
    <lineage>
        <taxon>Eukaryota</taxon>
        <taxon>Viridiplantae</taxon>
        <taxon>Streptophyta</taxon>
        <taxon>Embryophyta</taxon>
        <taxon>Tracheophyta</taxon>
        <taxon>Spermatophyta</taxon>
        <taxon>Magnoliopsida</taxon>
        <taxon>Liliopsida</taxon>
        <taxon>Poales</taxon>
        <taxon>Poaceae</taxon>
        <taxon>BOP clade</taxon>
        <taxon>Oryzoideae</taxon>
        <taxon>Oryzeae</taxon>
        <taxon>Oryzinae</taxon>
        <taxon>Oryza</taxon>
    </lineage>
</organism>
<evidence type="ECO:0000256" key="18">
    <source>
        <dbReference type="SAM" id="Phobius"/>
    </source>
</evidence>
<keyword evidence="6 18" id="KW-0812">Transmembrane</keyword>
<comment type="catalytic activity">
    <reaction evidence="16">
        <text>L-seryl-[protein] + ATP = O-phospho-L-seryl-[protein] + ADP + H(+)</text>
        <dbReference type="Rhea" id="RHEA:17989"/>
        <dbReference type="Rhea" id="RHEA-COMP:9863"/>
        <dbReference type="Rhea" id="RHEA-COMP:11604"/>
        <dbReference type="ChEBI" id="CHEBI:15378"/>
        <dbReference type="ChEBI" id="CHEBI:29999"/>
        <dbReference type="ChEBI" id="CHEBI:30616"/>
        <dbReference type="ChEBI" id="CHEBI:83421"/>
        <dbReference type="ChEBI" id="CHEBI:456216"/>
        <dbReference type="EC" id="2.7.11.1"/>
    </reaction>
</comment>
<evidence type="ECO:0000256" key="10">
    <source>
        <dbReference type="ARBA" id="ARBA00022840"/>
    </source>
</evidence>
<dbReference type="PROSITE" id="PS00108">
    <property type="entry name" value="PROTEIN_KINASE_ST"/>
    <property type="match status" value="1"/>
</dbReference>
<dbReference type="FunFam" id="1.10.510.10:FF:000058">
    <property type="entry name" value="Receptor-like protein kinase FERONIA"/>
    <property type="match status" value="1"/>
</dbReference>
<evidence type="ECO:0000256" key="13">
    <source>
        <dbReference type="ARBA" id="ARBA00023180"/>
    </source>
</evidence>
<sequence length="883" mass="98493">MVLSEEPPLNRRHPAAAPSRFAVATMLSTNVDSEICVHARCSMECLGEGRWPRNKWLWNRMFTAGMANRTELATLLCIPLFSLLLLDVVAGNFTGPHQIRLRCGGTSTAIDSDGRTWEGDANSKLALDGLAANASYLDPLLPSPVPYMTARIFSSNFTYWFGLNPGRVFLRLYFYPTEYADRAAADALFSVTAGILVLLNDFNPSQVAHAMGRTYLILEYSVNVPSGDLDVTFSLSPHHTGSYAFVNGIEVVSTPDIFTKPAPTFLNVGISDPFPISVNIGLQTMYRLNVGGETISPKDDSEFCRTWGKDSPYISGDSGLNFFKDDTVTISYPRTMPSYIAPVGLYETARSMGLKGYINLRYNLTWILPIDAGFHYLLRLHFCEIQHPITKANQRTFFVYINNQTAQKMDVIVLSGGIGVPIYTNYIVGPIGYGQTDLRVALHPDVETNPEFVDAILNGLEVFKLQDVNKSNLAGMNPIPWSHRDGDPRLATIGGAIFVLVVLLIASLSMYIINIRKKRVDHGNTNKELLLATLLSKKSNLCHQFTFLQIQEATSNFDEAFLLGKGGFGNVYKGELDHGMKVAIKRGDPLSQQGINEFQTEIEMLSKLRHRHLVSLIGYCEDENEMILVYDYMENGTLQEHLYGSQKPPLPWKQRLEICIGAALGLHYLHTGAKQTIIHRDVKSTNILLDGKWVAKVSDFGLSKVSTDKDKTYVSTVVKGSFGYLDPEYFRRQKLTKKSDVFSFGVLLFEVLCARPVINPELPEEQVSLRDWALSCRKKGILSEIIDPHLQGEITPQCFRKFTETAEQCVADYSMNRPSMGDVLWNLEVALQLQESAEENCEETALNVLSSPLTTRLQPSSRSTMSISGQKAVFSEMMHPDGR</sequence>
<evidence type="ECO:0000256" key="15">
    <source>
        <dbReference type="ARBA" id="ARBA00047899"/>
    </source>
</evidence>
<evidence type="ECO:0000313" key="20">
    <source>
        <dbReference type="EnsemblPlants" id="ORUFI05G12460.1"/>
    </source>
</evidence>
<dbReference type="GO" id="GO:0004714">
    <property type="term" value="F:transmembrane receptor protein tyrosine kinase activity"/>
    <property type="evidence" value="ECO:0007669"/>
    <property type="project" value="InterPro"/>
</dbReference>
<evidence type="ECO:0000256" key="3">
    <source>
        <dbReference type="ARBA" id="ARBA00022475"/>
    </source>
</evidence>
<evidence type="ECO:0000313" key="21">
    <source>
        <dbReference type="Proteomes" id="UP000008022"/>
    </source>
</evidence>
<dbReference type="GO" id="GO:0004674">
    <property type="term" value="F:protein serine/threonine kinase activity"/>
    <property type="evidence" value="ECO:0007669"/>
    <property type="project" value="UniProtKB-KW"/>
</dbReference>
<dbReference type="Pfam" id="PF07714">
    <property type="entry name" value="PK_Tyr_Ser-Thr"/>
    <property type="match status" value="1"/>
</dbReference>
<dbReference type="EC" id="2.7.11.1" evidence="2"/>
<dbReference type="InterPro" id="IPR045272">
    <property type="entry name" value="ANXUR1/2-like"/>
</dbReference>
<dbReference type="GO" id="GO:0005886">
    <property type="term" value="C:plasma membrane"/>
    <property type="evidence" value="ECO:0007669"/>
    <property type="project" value="UniProtKB-SubCell"/>
</dbReference>
<dbReference type="InterPro" id="IPR024788">
    <property type="entry name" value="Malectin-like_Carb-bd_dom"/>
</dbReference>
<dbReference type="SMART" id="SM00220">
    <property type="entry name" value="S_TKc"/>
    <property type="match status" value="1"/>
</dbReference>
<evidence type="ECO:0000256" key="2">
    <source>
        <dbReference type="ARBA" id="ARBA00012513"/>
    </source>
</evidence>
<keyword evidence="10 17" id="KW-0067">ATP-binding</keyword>